<protein>
    <recommendedName>
        <fullName evidence="3">histidine kinase</fullName>
        <ecNumber evidence="3">2.7.13.3</ecNumber>
    </recommendedName>
</protein>
<keyword evidence="10" id="KW-0472">Membrane</keyword>
<comment type="subcellular location">
    <subcellularLocation>
        <location evidence="2">Cell membrane</location>
    </subcellularLocation>
</comment>
<evidence type="ECO:0000256" key="1">
    <source>
        <dbReference type="ARBA" id="ARBA00000085"/>
    </source>
</evidence>
<feature type="transmembrane region" description="Helical" evidence="10">
    <location>
        <begin position="245"/>
        <end position="265"/>
    </location>
</feature>
<feature type="domain" description="HAMP" evidence="12">
    <location>
        <begin position="267"/>
        <end position="319"/>
    </location>
</feature>
<evidence type="ECO:0000256" key="8">
    <source>
        <dbReference type="ARBA" id="ARBA00022989"/>
    </source>
</evidence>
<evidence type="ECO:0000259" key="12">
    <source>
        <dbReference type="PROSITE" id="PS50885"/>
    </source>
</evidence>
<keyword evidence="6 10" id="KW-0812">Transmembrane</keyword>
<dbReference type="SMART" id="SM00304">
    <property type="entry name" value="HAMP"/>
    <property type="match status" value="1"/>
</dbReference>
<dbReference type="Pfam" id="PF05227">
    <property type="entry name" value="CHASE3"/>
    <property type="match status" value="1"/>
</dbReference>
<dbReference type="PROSITE" id="PS50885">
    <property type="entry name" value="HAMP"/>
    <property type="match status" value="1"/>
</dbReference>
<dbReference type="PRINTS" id="PR00344">
    <property type="entry name" value="BCTRLSENSOR"/>
</dbReference>
<dbReference type="InterPro" id="IPR036097">
    <property type="entry name" value="HisK_dim/P_sf"/>
</dbReference>
<dbReference type="Gene3D" id="1.10.287.130">
    <property type="match status" value="1"/>
</dbReference>
<evidence type="ECO:0000256" key="10">
    <source>
        <dbReference type="SAM" id="Phobius"/>
    </source>
</evidence>
<evidence type="ECO:0000256" key="5">
    <source>
        <dbReference type="ARBA" id="ARBA00022679"/>
    </source>
</evidence>
<keyword evidence="14" id="KW-1185">Reference proteome</keyword>
<evidence type="ECO:0000259" key="11">
    <source>
        <dbReference type="PROSITE" id="PS50109"/>
    </source>
</evidence>
<gene>
    <name evidence="13" type="ORF">F5983_09855</name>
</gene>
<dbReference type="PANTHER" id="PTHR43304">
    <property type="entry name" value="PHYTOCHROME-LIKE PROTEIN CPH1"/>
    <property type="match status" value="1"/>
</dbReference>
<evidence type="ECO:0000256" key="7">
    <source>
        <dbReference type="ARBA" id="ARBA00022777"/>
    </source>
</evidence>
<evidence type="ECO:0000313" key="14">
    <source>
        <dbReference type="Proteomes" id="UP000326907"/>
    </source>
</evidence>
<dbReference type="InterPro" id="IPR004358">
    <property type="entry name" value="Sig_transdc_His_kin-like_C"/>
</dbReference>
<keyword evidence="9" id="KW-0902">Two-component regulatory system</keyword>
<dbReference type="SMART" id="SM00387">
    <property type="entry name" value="HATPase_c"/>
    <property type="match status" value="1"/>
</dbReference>
<keyword evidence="5" id="KW-0808">Transferase</keyword>
<evidence type="ECO:0000256" key="2">
    <source>
        <dbReference type="ARBA" id="ARBA00004236"/>
    </source>
</evidence>
<evidence type="ECO:0000313" key="13">
    <source>
        <dbReference type="EMBL" id="KAB2592838.1"/>
    </source>
</evidence>
<proteinExistence type="predicted"/>
<evidence type="ECO:0000256" key="9">
    <source>
        <dbReference type="ARBA" id="ARBA00023012"/>
    </source>
</evidence>
<organism evidence="13 14">
    <name type="scientific">Streptomyces arboris</name>
    <dbReference type="NCBI Taxonomy" id="2600619"/>
    <lineage>
        <taxon>Bacteria</taxon>
        <taxon>Bacillati</taxon>
        <taxon>Actinomycetota</taxon>
        <taxon>Actinomycetes</taxon>
        <taxon>Kitasatosporales</taxon>
        <taxon>Streptomycetaceae</taxon>
        <taxon>Streptomyces</taxon>
    </lineage>
</organism>
<dbReference type="AlphaFoldDB" id="A0A5N5EPE3"/>
<dbReference type="CDD" id="cd00082">
    <property type="entry name" value="HisKA"/>
    <property type="match status" value="1"/>
</dbReference>
<dbReference type="Pfam" id="PF02518">
    <property type="entry name" value="HATPase_c"/>
    <property type="match status" value="1"/>
</dbReference>
<evidence type="ECO:0000256" key="3">
    <source>
        <dbReference type="ARBA" id="ARBA00012438"/>
    </source>
</evidence>
<name>A0A5N5EPE3_9ACTN</name>
<dbReference type="SUPFAM" id="SSF47384">
    <property type="entry name" value="Homodimeric domain of signal transducing histidine kinase"/>
    <property type="match status" value="1"/>
</dbReference>
<keyword evidence="4" id="KW-0597">Phosphoprotein</keyword>
<comment type="catalytic activity">
    <reaction evidence="1">
        <text>ATP + protein L-histidine = ADP + protein N-phospho-L-histidine.</text>
        <dbReference type="EC" id="2.7.13.3"/>
    </reaction>
</comment>
<evidence type="ECO:0000256" key="6">
    <source>
        <dbReference type="ARBA" id="ARBA00022692"/>
    </source>
</evidence>
<reference evidence="13 14" key="1">
    <citation type="submission" date="2019-09" db="EMBL/GenBank/DDBJ databases">
        <authorList>
            <person name="Liu P."/>
        </authorList>
    </citation>
    <scope>NUCLEOTIDE SEQUENCE [LARGE SCALE GENOMIC DNA]</scope>
    <source>
        <strain evidence="13 14">TRM68085</strain>
    </source>
</reference>
<dbReference type="Proteomes" id="UP000326907">
    <property type="component" value="Unassembled WGS sequence"/>
</dbReference>
<dbReference type="GO" id="GO:0005886">
    <property type="term" value="C:plasma membrane"/>
    <property type="evidence" value="ECO:0007669"/>
    <property type="project" value="UniProtKB-SubCell"/>
</dbReference>
<keyword evidence="7 13" id="KW-0418">Kinase</keyword>
<dbReference type="EMBL" id="VYUA01000006">
    <property type="protein sequence ID" value="KAB2592838.1"/>
    <property type="molecule type" value="Genomic_DNA"/>
</dbReference>
<dbReference type="SUPFAM" id="SSF55874">
    <property type="entry name" value="ATPase domain of HSP90 chaperone/DNA topoisomerase II/histidine kinase"/>
    <property type="match status" value="1"/>
</dbReference>
<dbReference type="InterPro" id="IPR003594">
    <property type="entry name" value="HATPase_dom"/>
</dbReference>
<dbReference type="CDD" id="cd19410">
    <property type="entry name" value="HK9-like_sensor"/>
    <property type="match status" value="1"/>
</dbReference>
<dbReference type="Gene3D" id="3.30.565.10">
    <property type="entry name" value="Histidine kinase-like ATPase, C-terminal domain"/>
    <property type="match status" value="1"/>
</dbReference>
<dbReference type="InterPro" id="IPR003660">
    <property type="entry name" value="HAMP_dom"/>
</dbReference>
<keyword evidence="8 10" id="KW-1133">Transmembrane helix</keyword>
<dbReference type="Pfam" id="PF00512">
    <property type="entry name" value="HisKA"/>
    <property type="match status" value="1"/>
</dbReference>
<comment type="caution">
    <text evidence="13">The sequence shown here is derived from an EMBL/GenBank/DDBJ whole genome shotgun (WGS) entry which is preliminary data.</text>
</comment>
<feature type="domain" description="Histidine kinase" evidence="11">
    <location>
        <begin position="348"/>
        <end position="562"/>
    </location>
</feature>
<feature type="transmembrane region" description="Helical" evidence="10">
    <location>
        <begin position="71"/>
        <end position="95"/>
    </location>
</feature>
<dbReference type="EC" id="2.7.13.3" evidence="3"/>
<sequence>MVEGAEVVAHGRQRRCSDGAVTTNVVGGGILSRLGALRASHRGEHAVGQGNAVPTGKPKRPVTAGWTTERWLAVTAAAALSLLLALMLFGGWILARSTAINTRLIDHSTPALIAAVRLESALVDQETGIRGYGVTGQDSFLAPYREGLRQQEKAMADLRTATGGDRATERDLAEVVRSAGQWQDRIARPVVAAADPKAAAAERAVEGKALFDSVRSAASAQQERLAADRAGARADLQEARTLRNWSFSAMALAILALTASVFVGLRRGVTDHLDRLSGHVRTVAAGEFGHPVAGTGPADLRLLAADVESMRARLADELAHRDVARANLAAQAEELRRSNAELEQFAYVASHDLQEPLRKVASFCQLLERRYAENLDERARQYIAFAVDGATRMQSLISDLLDFSRVGRLATEHQSVDLDEKFERTLTSLSLAVEESDAVVTHDPLPVLEGEPGQLGMLFQNLLTNAFKFRSPDRAPVVHLGCRPVDDGWEFAVTDNGIGIEAEFADRVFVVFQRLHTREQYAGNGIGLALCKKIVEYHGGTIAVDPAHSPGTRIVFTLRKAPPRVLLPRPLDAERGQAGALTR</sequence>
<dbReference type="GO" id="GO:0000155">
    <property type="term" value="F:phosphorelay sensor kinase activity"/>
    <property type="evidence" value="ECO:0007669"/>
    <property type="project" value="InterPro"/>
</dbReference>
<evidence type="ECO:0000256" key="4">
    <source>
        <dbReference type="ARBA" id="ARBA00022553"/>
    </source>
</evidence>
<dbReference type="InterPro" id="IPR036890">
    <property type="entry name" value="HATPase_C_sf"/>
</dbReference>
<accession>A0A5N5EPE3</accession>
<dbReference type="InterPro" id="IPR003661">
    <property type="entry name" value="HisK_dim/P_dom"/>
</dbReference>
<dbReference type="SMART" id="SM00388">
    <property type="entry name" value="HisKA"/>
    <property type="match status" value="1"/>
</dbReference>
<dbReference type="InterPro" id="IPR007891">
    <property type="entry name" value="CHASE3"/>
</dbReference>
<dbReference type="InterPro" id="IPR052162">
    <property type="entry name" value="Sensor_kinase/Photoreceptor"/>
</dbReference>
<dbReference type="InterPro" id="IPR005467">
    <property type="entry name" value="His_kinase_dom"/>
</dbReference>
<dbReference type="PROSITE" id="PS50109">
    <property type="entry name" value="HIS_KIN"/>
    <property type="match status" value="1"/>
</dbReference>
<dbReference type="PANTHER" id="PTHR43304:SF1">
    <property type="entry name" value="PAC DOMAIN-CONTAINING PROTEIN"/>
    <property type="match status" value="1"/>
</dbReference>